<proteinExistence type="inferred from homology"/>
<evidence type="ECO:0000256" key="4">
    <source>
        <dbReference type="ARBA" id="ARBA00022741"/>
    </source>
</evidence>
<dbReference type="Pfam" id="PF02463">
    <property type="entry name" value="SMC_N"/>
    <property type="match status" value="1"/>
</dbReference>
<dbReference type="GO" id="GO:0006310">
    <property type="term" value="P:DNA recombination"/>
    <property type="evidence" value="ECO:0007669"/>
    <property type="project" value="InterPro"/>
</dbReference>
<dbReference type="Proteomes" id="UP000182429">
    <property type="component" value="Unassembled WGS sequence"/>
</dbReference>
<keyword evidence="6" id="KW-0067">ATP-binding</keyword>
<comment type="similarity">
    <text evidence="2 9">Belongs to the RecN family.</text>
</comment>
<keyword evidence="10" id="KW-0175">Coiled coil</keyword>
<dbReference type="PANTHER" id="PTHR11059:SF0">
    <property type="entry name" value="DNA REPAIR PROTEIN RECN"/>
    <property type="match status" value="1"/>
</dbReference>
<protein>
    <recommendedName>
        <fullName evidence="3 9">DNA repair protein RecN</fullName>
    </recommendedName>
    <alternativeName>
        <fullName evidence="8 9">Recombination protein N</fullName>
    </alternativeName>
</protein>
<dbReference type="CDD" id="cd03241">
    <property type="entry name" value="ABC_RecN"/>
    <property type="match status" value="2"/>
</dbReference>
<dbReference type="SUPFAM" id="SSF52540">
    <property type="entry name" value="P-loop containing nucleoside triphosphate hydrolases"/>
    <property type="match status" value="1"/>
</dbReference>
<reference evidence="12 13" key="1">
    <citation type="submission" date="2016-10" db="EMBL/GenBank/DDBJ databases">
        <authorList>
            <person name="de Groot N.N."/>
        </authorList>
    </citation>
    <scope>NUCLEOTIDE SEQUENCE [LARGE SCALE GENOMIC DNA]</scope>
    <source>
        <strain evidence="12 13">S3b</strain>
    </source>
</reference>
<feature type="domain" description="RecF/RecN/SMC N-terminal" evidence="11">
    <location>
        <begin position="1"/>
        <end position="506"/>
    </location>
</feature>
<dbReference type="GO" id="GO:0043590">
    <property type="term" value="C:bacterial nucleoid"/>
    <property type="evidence" value="ECO:0007669"/>
    <property type="project" value="TreeGrafter"/>
</dbReference>
<dbReference type="GO" id="GO:0006281">
    <property type="term" value="P:DNA repair"/>
    <property type="evidence" value="ECO:0007669"/>
    <property type="project" value="UniProtKB-KW"/>
</dbReference>
<sequence length="549" mass="63052">MLKSLYIQSFVIIDKVSIDFDDHMSVLTGETGAGKSIIVDALGQLCGNRSSASLVRKGENKAIIEGVFSLTDNEKIANVLSELGMDVDDEIIITKEISSQGKSTIKMNYRPLTNAALKMLAPYLLHIHSQFETQSLFSLKNHIVLLDEYIGKDILPLKEQYLHSYKEMKSIEKEIRRIEEEEFSDEQIEYYEKQYNEIKDFSYTEESLQELENEADILKNYEQLHTHVHAIDQLLSSSDGAFEKIDAALHELDEIKDMDEYEEDYNNLYNLYYSLMDVHSHIIDTFGRYEFDEYRFNEVQEELYEISRLKNKYGYSLDDIYEARDTLKQKIDTAKNRDDVLMKLKQSLKSAKKKVEEDAMLLQNMRQQAAKQFEKDIKKELDDLYLPHAAFKVHFEKAAYTKDGGYDVIFMIRMNTGQSFAPLNESASGGELSRLMLAIKTITLKHSSLDTIIFDEVDTGVSGKVADAIGSKMEQLAQEKQVICITHLPQVAVHASHHFSILKQDKDGQTYSNTKLLDEEERINEIATMLSGDHITKEALDNARTLLKR</sequence>
<evidence type="ECO:0000256" key="8">
    <source>
        <dbReference type="ARBA" id="ARBA00033408"/>
    </source>
</evidence>
<evidence type="ECO:0000256" key="6">
    <source>
        <dbReference type="ARBA" id="ARBA00022840"/>
    </source>
</evidence>
<dbReference type="STRING" id="1630.SAMN05216514_10364"/>
<dbReference type="GO" id="GO:0005524">
    <property type="term" value="F:ATP binding"/>
    <property type="evidence" value="ECO:0007669"/>
    <property type="project" value="UniProtKB-KW"/>
</dbReference>
<dbReference type="NCBIfam" id="TIGR00634">
    <property type="entry name" value="recN"/>
    <property type="match status" value="1"/>
</dbReference>
<dbReference type="GO" id="GO:0009432">
    <property type="term" value="P:SOS response"/>
    <property type="evidence" value="ECO:0007669"/>
    <property type="project" value="TreeGrafter"/>
</dbReference>
<name>A0A1H2TQF2_9FIRM</name>
<organism evidence="12 13">
    <name type="scientific">Kandleria vitulina</name>
    <dbReference type="NCBI Taxonomy" id="1630"/>
    <lineage>
        <taxon>Bacteria</taxon>
        <taxon>Bacillati</taxon>
        <taxon>Bacillota</taxon>
        <taxon>Erysipelotrichia</taxon>
        <taxon>Erysipelotrichales</taxon>
        <taxon>Coprobacillaceae</taxon>
        <taxon>Kandleria</taxon>
    </lineage>
</organism>
<keyword evidence="7 9" id="KW-0234">DNA repair</keyword>
<dbReference type="InterPro" id="IPR003395">
    <property type="entry name" value="RecF/RecN/SMC_N"/>
</dbReference>
<keyword evidence="4" id="KW-0547">Nucleotide-binding</keyword>
<evidence type="ECO:0000256" key="2">
    <source>
        <dbReference type="ARBA" id="ARBA00009441"/>
    </source>
</evidence>
<dbReference type="PIRSF" id="PIRSF003128">
    <property type="entry name" value="RecN"/>
    <property type="match status" value="1"/>
</dbReference>
<dbReference type="AlphaFoldDB" id="A0A1H2TQF2"/>
<evidence type="ECO:0000256" key="7">
    <source>
        <dbReference type="ARBA" id="ARBA00023204"/>
    </source>
</evidence>
<evidence type="ECO:0000313" key="13">
    <source>
        <dbReference type="Proteomes" id="UP000182429"/>
    </source>
</evidence>
<dbReference type="EMBL" id="FNNF01000015">
    <property type="protein sequence ID" value="SDW46146.1"/>
    <property type="molecule type" value="Genomic_DNA"/>
</dbReference>
<evidence type="ECO:0000313" key="12">
    <source>
        <dbReference type="EMBL" id="SDW46146.1"/>
    </source>
</evidence>
<feature type="coiled-coil region" evidence="10">
    <location>
        <begin position="317"/>
        <end position="372"/>
    </location>
</feature>
<accession>A0A1H2TQF2</accession>
<dbReference type="eggNOG" id="COG0497">
    <property type="taxonomic scope" value="Bacteria"/>
</dbReference>
<dbReference type="PANTHER" id="PTHR11059">
    <property type="entry name" value="DNA REPAIR PROTEIN RECN"/>
    <property type="match status" value="1"/>
</dbReference>
<evidence type="ECO:0000259" key="11">
    <source>
        <dbReference type="Pfam" id="PF02463"/>
    </source>
</evidence>
<evidence type="ECO:0000256" key="5">
    <source>
        <dbReference type="ARBA" id="ARBA00022763"/>
    </source>
</evidence>
<dbReference type="Gene3D" id="3.40.50.300">
    <property type="entry name" value="P-loop containing nucleotide triphosphate hydrolases"/>
    <property type="match status" value="2"/>
</dbReference>
<evidence type="ECO:0000256" key="9">
    <source>
        <dbReference type="PIRNR" id="PIRNR003128"/>
    </source>
</evidence>
<evidence type="ECO:0000256" key="10">
    <source>
        <dbReference type="SAM" id="Coils"/>
    </source>
</evidence>
<dbReference type="InterPro" id="IPR027417">
    <property type="entry name" value="P-loop_NTPase"/>
</dbReference>
<dbReference type="OrthoDB" id="9806954at2"/>
<dbReference type="InterPro" id="IPR004604">
    <property type="entry name" value="DNA_recomb/repair_RecN"/>
</dbReference>
<evidence type="ECO:0000256" key="3">
    <source>
        <dbReference type="ARBA" id="ARBA00021315"/>
    </source>
</evidence>
<dbReference type="RefSeq" id="WP_074686357.1">
    <property type="nucleotide sequence ID" value="NZ_FNNF01000015.1"/>
</dbReference>
<comment type="function">
    <text evidence="1 9">May be involved in recombinational repair of damaged DNA.</text>
</comment>
<gene>
    <name evidence="12" type="ORF">SAMN04487759_11540</name>
</gene>
<keyword evidence="5 9" id="KW-0227">DNA damage</keyword>
<evidence type="ECO:0000256" key="1">
    <source>
        <dbReference type="ARBA" id="ARBA00003618"/>
    </source>
</evidence>